<dbReference type="InterPro" id="IPR001747">
    <property type="entry name" value="Vitellogenin_N"/>
</dbReference>
<dbReference type="Proteomes" id="UP000092462">
    <property type="component" value="Unassembled WGS sequence"/>
</dbReference>
<feature type="domain" description="Vitellogenin" evidence="1">
    <location>
        <begin position="35"/>
        <end position="188"/>
    </location>
</feature>
<dbReference type="GO" id="GO:0000793">
    <property type="term" value="C:condensed chromosome"/>
    <property type="evidence" value="ECO:0007669"/>
    <property type="project" value="TreeGrafter"/>
</dbReference>
<dbReference type="EMBL" id="AJVK01059594">
    <property type="status" value="NOT_ANNOTATED_CDS"/>
    <property type="molecule type" value="Genomic_DNA"/>
</dbReference>
<organism evidence="2 3">
    <name type="scientific">Phlebotomus papatasi</name>
    <name type="common">Sandfly</name>
    <dbReference type="NCBI Taxonomy" id="29031"/>
    <lineage>
        <taxon>Eukaryota</taxon>
        <taxon>Metazoa</taxon>
        <taxon>Ecdysozoa</taxon>
        <taxon>Arthropoda</taxon>
        <taxon>Hexapoda</taxon>
        <taxon>Insecta</taxon>
        <taxon>Pterygota</taxon>
        <taxon>Neoptera</taxon>
        <taxon>Endopterygota</taxon>
        <taxon>Diptera</taxon>
        <taxon>Nematocera</taxon>
        <taxon>Psychodoidea</taxon>
        <taxon>Psychodidae</taxon>
        <taxon>Phlebotomus</taxon>
        <taxon>Phlebotomus</taxon>
    </lineage>
</organism>
<protein>
    <recommendedName>
        <fullName evidence="1">Vitellogenin domain-containing protein</fullName>
    </recommendedName>
</protein>
<dbReference type="EnsemblMetazoa" id="PPAI007112-RA">
    <property type="protein sequence ID" value="PPAI007112-PA"/>
    <property type="gene ID" value="PPAI007112"/>
</dbReference>
<dbReference type="GO" id="GO:0000796">
    <property type="term" value="C:condensin complex"/>
    <property type="evidence" value="ECO:0007669"/>
    <property type="project" value="InterPro"/>
</dbReference>
<dbReference type="AlphaFoldDB" id="A0A1B0GPE5"/>
<reference evidence="2" key="1">
    <citation type="submission" date="2022-08" db="UniProtKB">
        <authorList>
            <consortium name="EnsemblMetazoa"/>
        </authorList>
    </citation>
    <scope>IDENTIFICATION</scope>
    <source>
        <strain evidence="2">Israel</strain>
    </source>
</reference>
<dbReference type="Pfam" id="PF01347">
    <property type="entry name" value="Vitellogenin_N"/>
    <property type="match status" value="1"/>
</dbReference>
<accession>A0A1B0GPE5</accession>
<sequence length="327" mass="38264">MPRKRKIRVQSDENAPPKATAKQNAPKRPKNQKITALILQTQEHAHRHHEKYIKELQKIYEKDKHEDFINDFLLILRSTMVRDVNNEYASNALGFCAKFVAIHNTEETHPLVKDVFKWLLSTSSNDINVRYRLCEFVNLILKSLGEEAVLDDNICDSIHKYMSERMSDINANIRAQAVLALQRLQMPDDPNDVILKQYFFHLSTDPCIKVRQHIITSIGRNMNTIPPIIERLWDVDEKVRRHVVLQMSSYPVRSYKVAERLTFLEQGLNDHSELVRKATINVMLPRWLDSYSDNYIAFVGALKLDTNDKEMQRFRKCALQALQHIFK</sequence>
<dbReference type="SUPFAM" id="SSF48371">
    <property type="entry name" value="ARM repeat"/>
    <property type="match status" value="1"/>
</dbReference>
<dbReference type="GO" id="GO:0005319">
    <property type="term" value="F:lipid transporter activity"/>
    <property type="evidence" value="ECO:0007669"/>
    <property type="project" value="InterPro"/>
</dbReference>
<dbReference type="GO" id="GO:0005737">
    <property type="term" value="C:cytoplasm"/>
    <property type="evidence" value="ECO:0007669"/>
    <property type="project" value="TreeGrafter"/>
</dbReference>
<dbReference type="PANTHER" id="PTHR14418">
    <property type="entry name" value="CONDENSIN COMPLEX SUBUNIT 3-RELATED"/>
    <property type="match status" value="1"/>
</dbReference>
<name>A0A1B0GPE5_PHLPP</name>
<dbReference type="VEuPathDB" id="VectorBase:PPAI007112"/>
<proteinExistence type="predicted"/>
<evidence type="ECO:0000259" key="1">
    <source>
        <dbReference type="Pfam" id="PF01347"/>
    </source>
</evidence>
<dbReference type="GO" id="GO:0007076">
    <property type="term" value="P:mitotic chromosome condensation"/>
    <property type="evidence" value="ECO:0007669"/>
    <property type="project" value="InterPro"/>
</dbReference>
<dbReference type="InterPro" id="IPR027165">
    <property type="entry name" value="CND3"/>
</dbReference>
<dbReference type="InterPro" id="IPR011989">
    <property type="entry name" value="ARM-like"/>
</dbReference>
<dbReference type="Gene3D" id="1.25.10.10">
    <property type="entry name" value="Leucine-rich Repeat Variant"/>
    <property type="match status" value="1"/>
</dbReference>
<keyword evidence="3" id="KW-1185">Reference proteome</keyword>
<evidence type="ECO:0000313" key="2">
    <source>
        <dbReference type="EnsemblMetazoa" id="PPAI007112-PA"/>
    </source>
</evidence>
<dbReference type="InterPro" id="IPR016024">
    <property type="entry name" value="ARM-type_fold"/>
</dbReference>
<dbReference type="PANTHER" id="PTHR14418:SF5">
    <property type="entry name" value="CONDENSIN COMPLEX SUBUNIT 3"/>
    <property type="match status" value="1"/>
</dbReference>
<dbReference type="VEuPathDB" id="VectorBase:PPAPM1_000426"/>
<evidence type="ECO:0000313" key="3">
    <source>
        <dbReference type="Proteomes" id="UP000092462"/>
    </source>
</evidence>